<dbReference type="RefSeq" id="WP_136530356.1">
    <property type="nucleotide sequence ID" value="NZ_STGX01000010.1"/>
</dbReference>
<protein>
    <recommendedName>
        <fullName evidence="3">Septum formation-related domain-containing protein</fullName>
    </recommendedName>
</protein>
<keyword evidence="2" id="KW-1185">Reference proteome</keyword>
<sequence>MNPQRRNRRLLASCGAALALTGCGPFGDTDSGAEDAPIPVAEAAVGDCTARDVPDDPEDFAVDCGSADAFWTITAIEDPDLIAVGGTLPDAEVFAFCGESIGAQVPGRAWTDWGMVADAVSGEVKSLFCLEAVGRPTAAGADPTAPSEGECLDPADDILGTYPCDSPEAAFTVSSVVAIDESEWGTADTAALASACGGHAHEAVDRFGRTTAVYCLE</sequence>
<dbReference type="AlphaFoldDB" id="A0A4S8PB88"/>
<gene>
    <name evidence="1" type="ORF">E9998_14145</name>
</gene>
<comment type="caution">
    <text evidence="1">The sequence shown here is derived from an EMBL/GenBank/DDBJ whole genome shotgun (WGS) entry which is preliminary data.</text>
</comment>
<dbReference type="OrthoDB" id="5185871at2"/>
<dbReference type="EMBL" id="STGX01000010">
    <property type="protein sequence ID" value="THV27550.1"/>
    <property type="molecule type" value="Genomic_DNA"/>
</dbReference>
<organism evidence="1 2">
    <name type="scientific">Glycomyces paridis</name>
    <dbReference type="NCBI Taxonomy" id="2126555"/>
    <lineage>
        <taxon>Bacteria</taxon>
        <taxon>Bacillati</taxon>
        <taxon>Actinomycetota</taxon>
        <taxon>Actinomycetes</taxon>
        <taxon>Glycomycetales</taxon>
        <taxon>Glycomycetaceae</taxon>
        <taxon>Glycomyces</taxon>
    </lineage>
</organism>
<proteinExistence type="predicted"/>
<dbReference type="Proteomes" id="UP000305792">
    <property type="component" value="Unassembled WGS sequence"/>
</dbReference>
<reference evidence="1 2" key="1">
    <citation type="journal article" date="2018" name="Int. J. Syst. Evol. Microbiol.">
        <title>Glycomyces paridis sp. nov., isolated from the medicinal plant Paris polyphylla.</title>
        <authorList>
            <person name="Fang X.M."/>
            <person name="Bai J.L."/>
            <person name="Su J."/>
            <person name="Zhao L.L."/>
            <person name="Liu H.Y."/>
            <person name="Ma B.P."/>
            <person name="Zhang Y.Q."/>
            <person name="Yu L.Y."/>
        </authorList>
    </citation>
    <scope>NUCLEOTIDE SEQUENCE [LARGE SCALE GENOMIC DNA]</scope>
    <source>
        <strain evidence="1 2">CPCC 204357</strain>
    </source>
</reference>
<name>A0A4S8PB88_9ACTN</name>
<evidence type="ECO:0000313" key="2">
    <source>
        <dbReference type="Proteomes" id="UP000305792"/>
    </source>
</evidence>
<dbReference type="PROSITE" id="PS51257">
    <property type="entry name" value="PROKAR_LIPOPROTEIN"/>
    <property type="match status" value="1"/>
</dbReference>
<evidence type="ECO:0008006" key="3">
    <source>
        <dbReference type="Google" id="ProtNLM"/>
    </source>
</evidence>
<evidence type="ECO:0000313" key="1">
    <source>
        <dbReference type="EMBL" id="THV27550.1"/>
    </source>
</evidence>
<accession>A0A4S8PB88</accession>